<dbReference type="RefSeq" id="WP_413282075.1">
    <property type="nucleotide sequence ID" value="NZ_JBHFNT010000326.1"/>
</dbReference>
<keyword evidence="2" id="KW-1185">Reference proteome</keyword>
<sequence>MNDAYFLRTKRLNDELPVEIPWLTNAQTCVFLRISDATRRRDAEILREMNIPGFPTHWKNRSGYNRQVLEVLWEFYQLKSLTDRTEAIDKIKPLMEALYARKGQRARATCQR</sequence>
<gene>
    <name evidence="1" type="ORF">ACE1CA_35455</name>
</gene>
<reference evidence="1 2" key="1">
    <citation type="submission" date="2024-09" db="EMBL/GenBank/DDBJ databases">
        <title>Floridaenema gen nov. (Aerosakkonemataceae, Aerosakkonematales ord. nov., Cyanobacteria) from benthic tropical and subtropical fresh waters, with the description of four new species.</title>
        <authorList>
            <person name="Moretto J.A."/>
            <person name="Berthold D.E."/>
            <person name="Lefler F.W."/>
            <person name="Huang I.-S."/>
            <person name="Laughinghouse H. IV."/>
        </authorList>
    </citation>
    <scope>NUCLEOTIDE SEQUENCE [LARGE SCALE GENOMIC DNA]</scope>
    <source>
        <strain evidence="1 2">BLCC-F167</strain>
    </source>
</reference>
<name>A0ABV4WXH4_9CYAN</name>
<organism evidence="1 2">
    <name type="scientific">Floridaenema evergladense BLCC-F167</name>
    <dbReference type="NCBI Taxonomy" id="3153639"/>
    <lineage>
        <taxon>Bacteria</taxon>
        <taxon>Bacillati</taxon>
        <taxon>Cyanobacteriota</taxon>
        <taxon>Cyanophyceae</taxon>
        <taxon>Oscillatoriophycideae</taxon>
        <taxon>Aerosakkonematales</taxon>
        <taxon>Aerosakkonemataceae</taxon>
        <taxon>Floridanema</taxon>
        <taxon>Floridanema evergladense</taxon>
    </lineage>
</organism>
<evidence type="ECO:0008006" key="3">
    <source>
        <dbReference type="Google" id="ProtNLM"/>
    </source>
</evidence>
<evidence type="ECO:0000313" key="1">
    <source>
        <dbReference type="EMBL" id="MFB2839815.1"/>
    </source>
</evidence>
<protein>
    <recommendedName>
        <fullName evidence="3">LAGLIDADG homing endonuclease</fullName>
    </recommendedName>
</protein>
<accession>A0ABV4WXH4</accession>
<proteinExistence type="predicted"/>
<evidence type="ECO:0000313" key="2">
    <source>
        <dbReference type="Proteomes" id="UP001576780"/>
    </source>
</evidence>
<dbReference type="EMBL" id="JBHFNT010000326">
    <property type="protein sequence ID" value="MFB2839815.1"/>
    <property type="molecule type" value="Genomic_DNA"/>
</dbReference>
<dbReference type="Proteomes" id="UP001576780">
    <property type="component" value="Unassembled WGS sequence"/>
</dbReference>
<comment type="caution">
    <text evidence="1">The sequence shown here is derived from an EMBL/GenBank/DDBJ whole genome shotgun (WGS) entry which is preliminary data.</text>
</comment>